<evidence type="ECO:0000313" key="4">
    <source>
        <dbReference type="Proteomes" id="UP001155010"/>
    </source>
</evidence>
<dbReference type="Pfam" id="PF22513">
    <property type="entry name" value="FitA-like_RHH"/>
    <property type="match status" value="1"/>
</dbReference>
<gene>
    <name evidence="2" type="ORF">GGP83_002760</name>
    <name evidence="3" type="ORF">GGP99_003530</name>
</gene>
<dbReference type="Proteomes" id="UP001155110">
    <property type="component" value="Unassembled WGS sequence"/>
</dbReference>
<evidence type="ECO:0000259" key="1">
    <source>
        <dbReference type="Pfam" id="PF22513"/>
    </source>
</evidence>
<dbReference type="SUPFAM" id="SSF47598">
    <property type="entry name" value="Ribbon-helix-helix"/>
    <property type="match status" value="1"/>
</dbReference>
<dbReference type="AlphaFoldDB" id="A0A9X2UA97"/>
<organism evidence="2 4">
    <name type="scientific">Salinibacter ruber</name>
    <dbReference type="NCBI Taxonomy" id="146919"/>
    <lineage>
        <taxon>Bacteria</taxon>
        <taxon>Pseudomonadati</taxon>
        <taxon>Rhodothermota</taxon>
        <taxon>Rhodothermia</taxon>
        <taxon>Rhodothermales</taxon>
        <taxon>Salinibacteraceae</taxon>
        <taxon>Salinibacter</taxon>
    </lineage>
</organism>
<dbReference type="InterPro" id="IPR010985">
    <property type="entry name" value="Ribbon_hlx_hlx"/>
</dbReference>
<name>A0A9X2UA97_9BACT</name>
<accession>A0A9X2UA97</accession>
<dbReference type="EMBL" id="JANTZM010000038">
    <property type="protein sequence ID" value="MCS4159537.1"/>
    <property type="molecule type" value="Genomic_DNA"/>
</dbReference>
<protein>
    <submittedName>
        <fullName evidence="2">Plasmid stability protein</fullName>
    </submittedName>
</protein>
<dbReference type="Gene3D" id="1.10.1220.10">
    <property type="entry name" value="Met repressor-like"/>
    <property type="match status" value="1"/>
</dbReference>
<dbReference type="InterPro" id="IPR013321">
    <property type="entry name" value="Arc_rbn_hlx_hlx"/>
</dbReference>
<dbReference type="RefSeq" id="WP_259060443.1">
    <property type="nucleotide sequence ID" value="NZ_JANTZM010000038.1"/>
</dbReference>
<dbReference type="InterPro" id="IPR053853">
    <property type="entry name" value="FitA-like_RHH"/>
</dbReference>
<evidence type="ECO:0000313" key="2">
    <source>
        <dbReference type="EMBL" id="MCS3952787.1"/>
    </source>
</evidence>
<comment type="caution">
    <text evidence="2">The sequence shown here is derived from an EMBL/GenBank/DDBJ whole genome shotgun (WGS) entry which is preliminary data.</text>
</comment>
<feature type="domain" description="Antitoxin FitA-like ribbon-helix-helix" evidence="1">
    <location>
        <begin position="2"/>
        <end position="39"/>
    </location>
</feature>
<evidence type="ECO:0000313" key="3">
    <source>
        <dbReference type="EMBL" id="MCS4159537.1"/>
    </source>
</evidence>
<dbReference type="EMBL" id="JANUBB010000012">
    <property type="protein sequence ID" value="MCS3952787.1"/>
    <property type="molecule type" value="Genomic_DNA"/>
</dbReference>
<proteinExistence type="predicted"/>
<dbReference type="Proteomes" id="UP001155010">
    <property type="component" value="Unassembled WGS sequence"/>
</dbReference>
<dbReference type="GO" id="GO:0006355">
    <property type="term" value="P:regulation of DNA-templated transcription"/>
    <property type="evidence" value="ECO:0007669"/>
    <property type="project" value="InterPro"/>
</dbReference>
<reference evidence="2" key="1">
    <citation type="submission" date="2022-08" db="EMBL/GenBank/DDBJ databases">
        <title>Genomic Encyclopedia of Type Strains, Phase V (KMG-V): Genome sequencing to study the core and pangenomes of soil and plant-associated prokaryotes.</title>
        <authorList>
            <person name="Whitman W."/>
        </authorList>
    </citation>
    <scope>NUCLEOTIDE SEQUENCE</scope>
    <source>
        <strain evidence="2">SP2017</strain>
        <strain evidence="3">SP3002</strain>
    </source>
</reference>
<sequence length="78" mass="8847">MPTLTIKGVPPELHEKLKERAERHRRSMNSELLTILERTLTPSRKSAEEAIAEAEALNDRIGKTFPDIVNEAKRKGRA</sequence>